<organism evidence="1 2">
    <name type="scientific">Prevotella veroralis F0319</name>
    <dbReference type="NCBI Taxonomy" id="649761"/>
    <lineage>
        <taxon>Bacteria</taxon>
        <taxon>Pseudomonadati</taxon>
        <taxon>Bacteroidota</taxon>
        <taxon>Bacteroidia</taxon>
        <taxon>Bacteroidales</taxon>
        <taxon>Prevotellaceae</taxon>
        <taxon>Prevotella</taxon>
    </lineage>
</organism>
<evidence type="ECO:0000313" key="1">
    <source>
        <dbReference type="EMBL" id="EEX17092.1"/>
    </source>
</evidence>
<dbReference type="EMBL" id="ACVA01000078">
    <property type="protein sequence ID" value="EEX17092.1"/>
    <property type="molecule type" value="Genomic_DNA"/>
</dbReference>
<gene>
    <name evidence="1" type="ORF">HMPREF0973_03068</name>
</gene>
<keyword evidence="2" id="KW-1185">Reference proteome</keyword>
<accession>C9MTU0</accession>
<dbReference type="Proteomes" id="UP000003327">
    <property type="component" value="Unassembled WGS sequence"/>
</dbReference>
<dbReference type="HOGENOM" id="CLU_3171814_0_0_10"/>
<proteinExistence type="predicted"/>
<name>C9MTU0_9BACT</name>
<dbReference type="AlphaFoldDB" id="C9MTU0"/>
<protein>
    <submittedName>
        <fullName evidence="1">Uncharacterized protein</fullName>
    </submittedName>
</protein>
<reference evidence="1 2" key="1">
    <citation type="submission" date="2009-09" db="EMBL/GenBank/DDBJ databases">
        <authorList>
            <person name="Weinstock G."/>
            <person name="Sodergren E."/>
            <person name="Clifton S."/>
            <person name="Fulton L."/>
            <person name="Fulton B."/>
            <person name="Courtney L."/>
            <person name="Fronick C."/>
            <person name="Harrison M."/>
            <person name="Strong C."/>
            <person name="Farmer C."/>
            <person name="Delahaunty K."/>
            <person name="Markovic C."/>
            <person name="Hall O."/>
            <person name="Minx P."/>
            <person name="Tomlinson C."/>
            <person name="Mitreva M."/>
            <person name="Nelson J."/>
            <person name="Hou S."/>
            <person name="Wollam A."/>
            <person name="Pepin K.H."/>
            <person name="Johnson M."/>
            <person name="Bhonagiri V."/>
            <person name="Nash W.E."/>
            <person name="Warren W."/>
            <person name="Chinwalla A."/>
            <person name="Mardis E.R."/>
            <person name="Wilson R.K."/>
        </authorList>
    </citation>
    <scope>NUCLEOTIDE SEQUENCE [LARGE SCALE GENOMIC DNA]</scope>
    <source>
        <strain evidence="1 2">F0319</strain>
    </source>
</reference>
<dbReference type="STRING" id="649761.HMPREF0973_03068"/>
<sequence length="47" mass="5674">MFIKKSVLFKKQYAPFIVAFMRLCDIFIINSILDTKVWEEFYTGNTY</sequence>
<evidence type="ECO:0000313" key="2">
    <source>
        <dbReference type="Proteomes" id="UP000003327"/>
    </source>
</evidence>
<comment type="caution">
    <text evidence="1">The sequence shown here is derived from an EMBL/GenBank/DDBJ whole genome shotgun (WGS) entry which is preliminary data.</text>
</comment>